<accession>A0A1M6NHC6</accession>
<dbReference type="OrthoDB" id="6024937at2"/>
<evidence type="ECO:0000259" key="1">
    <source>
        <dbReference type="Pfam" id="PF05239"/>
    </source>
</evidence>
<keyword evidence="3" id="KW-1185">Reference proteome</keyword>
<dbReference type="AlphaFoldDB" id="A0A1M6NHC6"/>
<name>A0A1M6NHC6_9FIRM</name>
<dbReference type="SUPFAM" id="SSF50346">
    <property type="entry name" value="PRC-barrel domain"/>
    <property type="match status" value="1"/>
</dbReference>
<dbReference type="PANTHER" id="PTHR40061">
    <property type="entry name" value="SPORULATION PROTEIN YLMC-RELATED"/>
    <property type="match status" value="1"/>
</dbReference>
<feature type="domain" description="PRC-barrel" evidence="1">
    <location>
        <begin position="2"/>
        <end position="79"/>
    </location>
</feature>
<sequence length="87" mass="9812">MRLCDLKQKEVINCRDGERLGYVCDLEFDVNTGIITHIIVPGPCKIWGIIGRDQEYIIGYNCIKQIGADVILVDIDAEKVLIKSAYI</sequence>
<proteinExistence type="predicted"/>
<dbReference type="STRING" id="1121322.SAMN02745136_01303"/>
<gene>
    <name evidence="2" type="ORF">SAMN02745136_01303</name>
</gene>
<dbReference type="Gene3D" id="2.30.30.240">
    <property type="entry name" value="PRC-barrel domain"/>
    <property type="match status" value="1"/>
</dbReference>
<organism evidence="2 3">
    <name type="scientific">Anaerocolumna jejuensis DSM 15929</name>
    <dbReference type="NCBI Taxonomy" id="1121322"/>
    <lineage>
        <taxon>Bacteria</taxon>
        <taxon>Bacillati</taxon>
        <taxon>Bacillota</taxon>
        <taxon>Clostridia</taxon>
        <taxon>Lachnospirales</taxon>
        <taxon>Lachnospiraceae</taxon>
        <taxon>Anaerocolumna</taxon>
    </lineage>
</organism>
<dbReference type="EMBL" id="FRAC01000008">
    <property type="protein sequence ID" value="SHJ95042.1"/>
    <property type="molecule type" value="Genomic_DNA"/>
</dbReference>
<dbReference type="NCBIfam" id="TIGR02888">
    <property type="entry name" value="spore_YlmC_YmxH"/>
    <property type="match status" value="1"/>
</dbReference>
<dbReference type="RefSeq" id="WP_073274083.1">
    <property type="nucleotide sequence ID" value="NZ_FRAC01000008.1"/>
</dbReference>
<protein>
    <submittedName>
        <fullName evidence="2">Sporulation protein, YlmC/YmxH family</fullName>
    </submittedName>
</protein>
<dbReference type="InterPro" id="IPR014238">
    <property type="entry name" value="Spore_YlmC/YmxH"/>
</dbReference>
<evidence type="ECO:0000313" key="3">
    <source>
        <dbReference type="Proteomes" id="UP000184386"/>
    </source>
</evidence>
<evidence type="ECO:0000313" key="2">
    <source>
        <dbReference type="EMBL" id="SHJ95042.1"/>
    </source>
</evidence>
<dbReference type="InterPro" id="IPR027275">
    <property type="entry name" value="PRC-brl_dom"/>
</dbReference>
<dbReference type="Proteomes" id="UP000184386">
    <property type="component" value="Unassembled WGS sequence"/>
</dbReference>
<dbReference type="InterPro" id="IPR011033">
    <property type="entry name" value="PRC_barrel-like_sf"/>
</dbReference>
<dbReference type="Pfam" id="PF05239">
    <property type="entry name" value="PRC"/>
    <property type="match status" value="1"/>
</dbReference>
<dbReference type="PANTHER" id="PTHR40061:SF1">
    <property type="entry name" value="SPORULATION PROTEIN YLMC-RELATED"/>
    <property type="match status" value="1"/>
</dbReference>
<reference evidence="2 3" key="1">
    <citation type="submission" date="2016-11" db="EMBL/GenBank/DDBJ databases">
        <authorList>
            <person name="Jaros S."/>
            <person name="Januszkiewicz K."/>
            <person name="Wedrychowicz H."/>
        </authorList>
    </citation>
    <scope>NUCLEOTIDE SEQUENCE [LARGE SCALE GENOMIC DNA]</scope>
    <source>
        <strain evidence="2 3">DSM 15929</strain>
    </source>
</reference>